<dbReference type="Proteomes" id="UP000789375">
    <property type="component" value="Unassembled WGS sequence"/>
</dbReference>
<proteinExistence type="predicted"/>
<evidence type="ECO:0000313" key="9">
    <source>
        <dbReference type="Proteomes" id="UP000789375"/>
    </source>
</evidence>
<dbReference type="PROSITE" id="PS50114">
    <property type="entry name" value="GATA_ZN_FINGER_2"/>
    <property type="match status" value="1"/>
</dbReference>
<dbReference type="GO" id="GO:0000981">
    <property type="term" value="F:DNA-binding transcription factor activity, RNA polymerase II-specific"/>
    <property type="evidence" value="ECO:0007669"/>
    <property type="project" value="TreeGrafter"/>
</dbReference>
<organism evidence="8 9">
    <name type="scientific">Funneliformis mosseae</name>
    <name type="common">Endomycorrhizal fungus</name>
    <name type="synonym">Glomus mosseae</name>
    <dbReference type="NCBI Taxonomy" id="27381"/>
    <lineage>
        <taxon>Eukaryota</taxon>
        <taxon>Fungi</taxon>
        <taxon>Fungi incertae sedis</taxon>
        <taxon>Mucoromycota</taxon>
        <taxon>Glomeromycotina</taxon>
        <taxon>Glomeromycetes</taxon>
        <taxon>Glomerales</taxon>
        <taxon>Glomeraceae</taxon>
        <taxon>Funneliformis</taxon>
    </lineage>
</organism>
<protein>
    <submittedName>
        <fullName evidence="8">7916_t:CDS:1</fullName>
    </submittedName>
</protein>
<dbReference type="InterPro" id="IPR013088">
    <property type="entry name" value="Znf_NHR/GATA"/>
</dbReference>
<dbReference type="AlphaFoldDB" id="A0A9N9F840"/>
<dbReference type="SMART" id="SM00401">
    <property type="entry name" value="ZnF_GATA"/>
    <property type="match status" value="1"/>
</dbReference>
<evidence type="ECO:0000256" key="3">
    <source>
        <dbReference type="ARBA" id="ARBA00022771"/>
    </source>
</evidence>
<dbReference type="PRINTS" id="PR00619">
    <property type="entry name" value="GATAZNFINGER"/>
</dbReference>
<keyword evidence="9" id="KW-1185">Reference proteome</keyword>
<dbReference type="EMBL" id="CAJVPP010000835">
    <property type="protein sequence ID" value="CAG8515953.1"/>
    <property type="molecule type" value="Genomic_DNA"/>
</dbReference>
<keyword evidence="2" id="KW-0479">Metal-binding</keyword>
<keyword evidence="5" id="KW-0539">Nucleus</keyword>
<evidence type="ECO:0000313" key="8">
    <source>
        <dbReference type="EMBL" id="CAG8515953.1"/>
    </source>
</evidence>
<keyword evidence="3 6" id="KW-0863">Zinc-finger</keyword>
<feature type="domain" description="GATA-type" evidence="7">
    <location>
        <begin position="92"/>
        <end position="140"/>
    </location>
</feature>
<accession>A0A9N9F840</accession>
<comment type="subcellular location">
    <subcellularLocation>
        <location evidence="1">Nucleus</location>
    </subcellularLocation>
</comment>
<dbReference type="PANTHER" id="PTHR10071">
    <property type="entry name" value="TRANSCRIPTION FACTOR GATA FAMILY MEMBER"/>
    <property type="match status" value="1"/>
</dbReference>
<dbReference type="Gene3D" id="3.30.50.10">
    <property type="entry name" value="Erythroid Transcription Factor GATA-1, subunit A"/>
    <property type="match status" value="1"/>
</dbReference>
<evidence type="ECO:0000256" key="4">
    <source>
        <dbReference type="ARBA" id="ARBA00022833"/>
    </source>
</evidence>
<name>A0A9N9F840_FUNMO</name>
<dbReference type="GO" id="GO:0000122">
    <property type="term" value="P:negative regulation of transcription by RNA polymerase II"/>
    <property type="evidence" value="ECO:0007669"/>
    <property type="project" value="TreeGrafter"/>
</dbReference>
<keyword evidence="4" id="KW-0862">Zinc</keyword>
<evidence type="ECO:0000256" key="5">
    <source>
        <dbReference type="ARBA" id="ARBA00023242"/>
    </source>
</evidence>
<dbReference type="InterPro" id="IPR039355">
    <property type="entry name" value="Transcription_factor_GATA"/>
</dbReference>
<dbReference type="GO" id="GO:0000978">
    <property type="term" value="F:RNA polymerase II cis-regulatory region sequence-specific DNA binding"/>
    <property type="evidence" value="ECO:0007669"/>
    <property type="project" value="TreeGrafter"/>
</dbReference>
<dbReference type="CDD" id="cd00202">
    <property type="entry name" value="ZnF_GATA"/>
    <property type="match status" value="1"/>
</dbReference>
<dbReference type="PANTHER" id="PTHR10071:SF281">
    <property type="entry name" value="BOX A-BINDING FACTOR-RELATED"/>
    <property type="match status" value="1"/>
</dbReference>
<dbReference type="GO" id="GO:0008270">
    <property type="term" value="F:zinc ion binding"/>
    <property type="evidence" value="ECO:0007669"/>
    <property type="project" value="UniProtKB-KW"/>
</dbReference>
<evidence type="ECO:0000256" key="2">
    <source>
        <dbReference type="ARBA" id="ARBA00022723"/>
    </source>
</evidence>
<comment type="caution">
    <text evidence="8">The sequence shown here is derived from an EMBL/GenBank/DDBJ whole genome shotgun (WGS) entry which is preliminary data.</text>
</comment>
<dbReference type="PROSITE" id="PS00344">
    <property type="entry name" value="GATA_ZN_FINGER_1"/>
    <property type="match status" value="1"/>
</dbReference>
<dbReference type="InterPro" id="IPR000679">
    <property type="entry name" value="Znf_GATA"/>
</dbReference>
<dbReference type="GO" id="GO:0005634">
    <property type="term" value="C:nucleus"/>
    <property type="evidence" value="ECO:0007669"/>
    <property type="project" value="UniProtKB-SubCell"/>
</dbReference>
<evidence type="ECO:0000259" key="7">
    <source>
        <dbReference type="PROSITE" id="PS50114"/>
    </source>
</evidence>
<dbReference type="GO" id="GO:0045944">
    <property type="term" value="P:positive regulation of transcription by RNA polymerase II"/>
    <property type="evidence" value="ECO:0007669"/>
    <property type="project" value="TreeGrafter"/>
</dbReference>
<evidence type="ECO:0000256" key="6">
    <source>
        <dbReference type="PROSITE-ProRule" id="PRU00094"/>
    </source>
</evidence>
<evidence type="ECO:0000256" key="1">
    <source>
        <dbReference type="ARBA" id="ARBA00004123"/>
    </source>
</evidence>
<dbReference type="SUPFAM" id="SSF57716">
    <property type="entry name" value="Glucocorticoid receptor-like (DNA-binding domain)"/>
    <property type="match status" value="1"/>
</dbReference>
<reference evidence="8" key="1">
    <citation type="submission" date="2021-06" db="EMBL/GenBank/DDBJ databases">
        <authorList>
            <person name="Kallberg Y."/>
            <person name="Tangrot J."/>
            <person name="Rosling A."/>
        </authorList>
    </citation>
    <scope>NUCLEOTIDE SEQUENCE</scope>
    <source>
        <strain evidence="8">87-6 pot B 2015</strain>
    </source>
</reference>
<gene>
    <name evidence="8" type="ORF">FMOSSE_LOCUS4782</name>
</gene>
<dbReference type="Pfam" id="PF00320">
    <property type="entry name" value="GATA"/>
    <property type="match status" value="1"/>
</dbReference>
<sequence>MPQDTTEFAMSNDRTDYPMKITLSDGQEILCEEWMFDLTLADFVIAGLIPIDKAVSLIEQWKLEDRIAAAVNYHPQVLEILMNPNISARNVCVNCNTSKSPAWRRDNQGKLLCNACGLYLKQHGMNRPVEYIQGGTIKYKRSKKNSSC</sequence>